<reference evidence="8" key="1">
    <citation type="submission" date="2022-11" db="EMBL/GenBank/DDBJ databases">
        <title>Centuries of genome instability and evolution in soft-shell clam transmissible cancer (bioRxiv).</title>
        <authorList>
            <person name="Hart S.F.M."/>
            <person name="Yonemitsu M.A."/>
            <person name="Giersch R.M."/>
            <person name="Beal B.F."/>
            <person name="Arriagada G."/>
            <person name="Davis B.W."/>
            <person name="Ostrander E.A."/>
            <person name="Goff S.P."/>
            <person name="Metzger M.J."/>
        </authorList>
    </citation>
    <scope>NUCLEOTIDE SEQUENCE</scope>
    <source>
        <strain evidence="8">MELC-2E11</strain>
        <tissue evidence="8">Siphon/mantle</tissue>
    </source>
</reference>
<evidence type="ECO:0000259" key="7">
    <source>
        <dbReference type="PROSITE" id="PS50157"/>
    </source>
</evidence>
<protein>
    <submittedName>
        <fullName evidence="8">ZSC20-like protein</fullName>
    </submittedName>
</protein>
<dbReference type="Gene3D" id="3.30.160.60">
    <property type="entry name" value="Classic Zinc Finger"/>
    <property type="match status" value="2"/>
</dbReference>
<dbReference type="PROSITE" id="PS50157">
    <property type="entry name" value="ZINC_FINGER_C2H2_2"/>
    <property type="match status" value="2"/>
</dbReference>
<evidence type="ECO:0000256" key="1">
    <source>
        <dbReference type="ARBA" id="ARBA00022723"/>
    </source>
</evidence>
<dbReference type="PANTHER" id="PTHR14196:SF12">
    <property type="entry name" value="ZINC FINGER PROTEIN 208-LIKE"/>
    <property type="match status" value="1"/>
</dbReference>
<accession>A0ABY7F7G8</accession>
<proteinExistence type="predicted"/>
<dbReference type="EMBL" id="CP111021">
    <property type="protein sequence ID" value="WAR18142.1"/>
    <property type="molecule type" value="Genomic_DNA"/>
</dbReference>
<keyword evidence="6" id="KW-0732">Signal</keyword>
<keyword evidence="3 5" id="KW-0863">Zinc-finger</keyword>
<evidence type="ECO:0000256" key="2">
    <source>
        <dbReference type="ARBA" id="ARBA00022737"/>
    </source>
</evidence>
<keyword evidence="2" id="KW-0677">Repeat</keyword>
<sequence>MVFVMICALKKLLFIISASKKLYSCQFCGRNFPAPSKLAGHIRIHTGEKPYKCSTCGRDFTHKHSMLNHMYNVHGQVVKVNKE</sequence>
<feature type="domain" description="C2H2-type" evidence="7">
    <location>
        <begin position="51"/>
        <end position="74"/>
    </location>
</feature>
<dbReference type="SMART" id="SM00355">
    <property type="entry name" value="ZnF_C2H2"/>
    <property type="match status" value="2"/>
</dbReference>
<evidence type="ECO:0000313" key="9">
    <source>
        <dbReference type="Proteomes" id="UP001164746"/>
    </source>
</evidence>
<feature type="domain" description="C2H2-type" evidence="7">
    <location>
        <begin position="23"/>
        <end position="50"/>
    </location>
</feature>
<feature type="signal peptide" evidence="6">
    <location>
        <begin position="1"/>
        <end position="19"/>
    </location>
</feature>
<dbReference type="Pfam" id="PF00096">
    <property type="entry name" value="zf-C2H2"/>
    <property type="match status" value="1"/>
</dbReference>
<keyword evidence="9" id="KW-1185">Reference proteome</keyword>
<feature type="chain" id="PRO_5045189966" evidence="6">
    <location>
        <begin position="20"/>
        <end position="83"/>
    </location>
</feature>
<dbReference type="Proteomes" id="UP001164746">
    <property type="component" value="Chromosome 10"/>
</dbReference>
<name>A0ABY7F7G8_MYAAR</name>
<dbReference type="Pfam" id="PF13913">
    <property type="entry name" value="zf-C2HC_2"/>
    <property type="match status" value="1"/>
</dbReference>
<dbReference type="PANTHER" id="PTHR14196">
    <property type="entry name" value="ODD-SKIPPED - RELATED"/>
    <property type="match status" value="1"/>
</dbReference>
<organism evidence="8 9">
    <name type="scientific">Mya arenaria</name>
    <name type="common">Soft-shell clam</name>
    <dbReference type="NCBI Taxonomy" id="6604"/>
    <lineage>
        <taxon>Eukaryota</taxon>
        <taxon>Metazoa</taxon>
        <taxon>Spiralia</taxon>
        <taxon>Lophotrochozoa</taxon>
        <taxon>Mollusca</taxon>
        <taxon>Bivalvia</taxon>
        <taxon>Autobranchia</taxon>
        <taxon>Heteroconchia</taxon>
        <taxon>Euheterodonta</taxon>
        <taxon>Imparidentia</taxon>
        <taxon>Neoheterodontei</taxon>
        <taxon>Myida</taxon>
        <taxon>Myoidea</taxon>
        <taxon>Myidae</taxon>
        <taxon>Mya</taxon>
    </lineage>
</organism>
<evidence type="ECO:0000313" key="8">
    <source>
        <dbReference type="EMBL" id="WAR18142.1"/>
    </source>
</evidence>
<evidence type="ECO:0000256" key="5">
    <source>
        <dbReference type="PROSITE-ProRule" id="PRU00042"/>
    </source>
</evidence>
<gene>
    <name evidence="8" type="ORF">MAR_032736</name>
</gene>
<keyword evidence="4" id="KW-0862">Zinc</keyword>
<dbReference type="InterPro" id="IPR050717">
    <property type="entry name" value="C2H2-ZF_Transcription_Reg"/>
</dbReference>
<evidence type="ECO:0000256" key="6">
    <source>
        <dbReference type="SAM" id="SignalP"/>
    </source>
</evidence>
<evidence type="ECO:0000256" key="3">
    <source>
        <dbReference type="ARBA" id="ARBA00022771"/>
    </source>
</evidence>
<keyword evidence="1" id="KW-0479">Metal-binding</keyword>
<dbReference type="PROSITE" id="PS00028">
    <property type="entry name" value="ZINC_FINGER_C2H2_1"/>
    <property type="match status" value="2"/>
</dbReference>
<dbReference type="InterPro" id="IPR036236">
    <property type="entry name" value="Znf_C2H2_sf"/>
</dbReference>
<evidence type="ECO:0000256" key="4">
    <source>
        <dbReference type="ARBA" id="ARBA00022833"/>
    </source>
</evidence>
<dbReference type="SUPFAM" id="SSF57667">
    <property type="entry name" value="beta-beta-alpha zinc fingers"/>
    <property type="match status" value="1"/>
</dbReference>
<dbReference type="InterPro" id="IPR013087">
    <property type="entry name" value="Znf_C2H2_type"/>
</dbReference>